<organism evidence="2 3">
    <name type="scientific">Mesorhabditis spiculigera</name>
    <dbReference type="NCBI Taxonomy" id="96644"/>
    <lineage>
        <taxon>Eukaryota</taxon>
        <taxon>Metazoa</taxon>
        <taxon>Ecdysozoa</taxon>
        <taxon>Nematoda</taxon>
        <taxon>Chromadorea</taxon>
        <taxon>Rhabditida</taxon>
        <taxon>Rhabditina</taxon>
        <taxon>Rhabditomorpha</taxon>
        <taxon>Rhabditoidea</taxon>
        <taxon>Rhabditidae</taxon>
        <taxon>Mesorhabditinae</taxon>
        <taxon>Mesorhabditis</taxon>
    </lineage>
</organism>
<reference evidence="2" key="1">
    <citation type="submission" date="2023-06" db="EMBL/GenBank/DDBJ databases">
        <authorList>
            <person name="Delattre M."/>
        </authorList>
    </citation>
    <scope>NUCLEOTIDE SEQUENCE</scope>
    <source>
        <strain evidence="2">AF72</strain>
    </source>
</reference>
<evidence type="ECO:0000256" key="1">
    <source>
        <dbReference type="SAM" id="Phobius"/>
    </source>
</evidence>
<evidence type="ECO:0000313" key="2">
    <source>
        <dbReference type="EMBL" id="CAJ0576355.1"/>
    </source>
</evidence>
<feature type="transmembrane region" description="Helical" evidence="1">
    <location>
        <begin position="7"/>
        <end position="24"/>
    </location>
</feature>
<dbReference type="Proteomes" id="UP001177023">
    <property type="component" value="Unassembled WGS sequence"/>
</dbReference>
<dbReference type="AlphaFoldDB" id="A0AA36CY06"/>
<keyword evidence="1" id="KW-0812">Transmembrane</keyword>
<keyword evidence="3" id="KW-1185">Reference proteome</keyword>
<keyword evidence="1" id="KW-1133">Transmembrane helix</keyword>
<protein>
    <submittedName>
        <fullName evidence="2">Uncharacterized protein</fullName>
    </submittedName>
</protein>
<gene>
    <name evidence="2" type="ORF">MSPICULIGERA_LOCUS14649</name>
</gene>
<keyword evidence="1" id="KW-0472">Membrane</keyword>
<comment type="caution">
    <text evidence="2">The sequence shown here is derived from an EMBL/GenBank/DDBJ whole genome shotgun (WGS) entry which is preliminary data.</text>
</comment>
<dbReference type="EMBL" id="CATQJA010002643">
    <property type="protein sequence ID" value="CAJ0576355.1"/>
    <property type="molecule type" value="Genomic_DNA"/>
</dbReference>
<accession>A0AA36CY06</accession>
<evidence type="ECO:0000313" key="3">
    <source>
        <dbReference type="Proteomes" id="UP001177023"/>
    </source>
</evidence>
<name>A0AA36CY06_9BILA</name>
<proteinExistence type="predicted"/>
<sequence>MDLRPMEIVNLTVIISSLLIFYFFQQILPEMSQPIRFPEVAVVDGASLVSFDKKPELKGLPWPSRGGRAVEGGDGDEFVKKKVAADLSKSDLIVHVDGPVFYQANNNEQFNIIIQRAKLELQEFIIPAKNGILIQPNVAHSAPFGNGGGCTQTVRATNGVLPAALYEMVEKPNFIQLKLDAGFSKEKLILEEATSNAAYEIVDQKDLDARSFRVANGRVVETVTPADWPLFLPNNEQHLASNVQALEQEFTMEWVDEGHRKEILFKGLSGSLAGGEGRPGVVYNKEKKTISINLLLSRPDGSFFISTNGELLMLIAQADHNGEPLRSTLEAVSFKNGVKLPAGWWHSVPFPRPDVAKIHLYEKVASTNANIVINVAEETGSPLTVQL</sequence>
<feature type="non-terminal residue" evidence="2">
    <location>
        <position position="1"/>
    </location>
</feature>